<evidence type="ECO:0000256" key="3">
    <source>
        <dbReference type="ARBA" id="ARBA00023082"/>
    </source>
</evidence>
<keyword evidence="9" id="KW-1185">Reference proteome</keyword>
<dbReference type="InterPro" id="IPR007630">
    <property type="entry name" value="RNA_pol_sigma70_r4"/>
</dbReference>
<dbReference type="InterPro" id="IPR014284">
    <property type="entry name" value="RNA_pol_sigma-70_dom"/>
</dbReference>
<evidence type="ECO:0000256" key="1">
    <source>
        <dbReference type="ARBA" id="ARBA00010641"/>
    </source>
</evidence>
<feature type="domain" description="RNA polymerase sigma-70 region 2" evidence="6">
    <location>
        <begin position="68"/>
        <end position="127"/>
    </location>
</feature>
<protein>
    <submittedName>
        <fullName evidence="8">RNA polymerase sigma-70 factor, sigma-E family</fullName>
    </submittedName>
</protein>
<evidence type="ECO:0000256" key="5">
    <source>
        <dbReference type="ARBA" id="ARBA00023163"/>
    </source>
</evidence>
<dbReference type="Pfam" id="PF04545">
    <property type="entry name" value="Sigma70_r4"/>
    <property type="match status" value="1"/>
</dbReference>
<accession>A0ABT1IJ63</accession>
<dbReference type="InterPro" id="IPR036388">
    <property type="entry name" value="WH-like_DNA-bd_sf"/>
</dbReference>
<evidence type="ECO:0000256" key="4">
    <source>
        <dbReference type="ARBA" id="ARBA00023125"/>
    </source>
</evidence>
<dbReference type="PANTHER" id="PTHR43133:SF50">
    <property type="entry name" value="ECF RNA POLYMERASE SIGMA FACTOR SIGM"/>
    <property type="match status" value="1"/>
</dbReference>
<proteinExistence type="inferred from homology"/>
<keyword evidence="4" id="KW-0238">DNA-binding</keyword>
<evidence type="ECO:0000259" key="7">
    <source>
        <dbReference type="Pfam" id="PF04545"/>
    </source>
</evidence>
<sequence length="223" mass="25109">MWRCYPWPEADTSSQRVGGRGWEVVGLVAGDDKEMTYEVVPRDWDVGQGRAGALRTELSFSRMAAERAPLWCRIAFLVCGDWALAEDIVQVTLVRLYQRWERLDPTRVDGYARRVIARLAIDESRRPHRRAEVLVTPPDRPASESMSTDGLEVRAALDRLAPRQRAVLVLRFYCDLSVAETASALRISQGTVKSQSARALDTLRTLLTDRSDFDCDLLGEGAQ</sequence>
<name>A0ABT1IJ63_9PSEU</name>
<evidence type="ECO:0000313" key="8">
    <source>
        <dbReference type="EMBL" id="MCP2272693.1"/>
    </source>
</evidence>
<keyword evidence="3" id="KW-0731">Sigma factor</keyword>
<dbReference type="InterPro" id="IPR039425">
    <property type="entry name" value="RNA_pol_sigma-70-like"/>
</dbReference>
<dbReference type="CDD" id="cd06171">
    <property type="entry name" value="Sigma70_r4"/>
    <property type="match status" value="1"/>
</dbReference>
<evidence type="ECO:0000313" key="9">
    <source>
        <dbReference type="Proteomes" id="UP001205185"/>
    </source>
</evidence>
<dbReference type="NCBIfam" id="TIGR02937">
    <property type="entry name" value="sigma70-ECF"/>
    <property type="match status" value="1"/>
</dbReference>
<dbReference type="Gene3D" id="1.10.1740.10">
    <property type="match status" value="1"/>
</dbReference>
<comment type="caution">
    <text evidence="8">The sequence shown here is derived from an EMBL/GenBank/DDBJ whole genome shotgun (WGS) entry which is preliminary data.</text>
</comment>
<feature type="domain" description="RNA polymerase sigma-70 region 4" evidence="7">
    <location>
        <begin position="156"/>
        <end position="204"/>
    </location>
</feature>
<dbReference type="PANTHER" id="PTHR43133">
    <property type="entry name" value="RNA POLYMERASE ECF-TYPE SIGMA FACTO"/>
    <property type="match status" value="1"/>
</dbReference>
<dbReference type="InterPro" id="IPR013324">
    <property type="entry name" value="RNA_pol_sigma_r3/r4-like"/>
</dbReference>
<organism evidence="8 9">
    <name type="scientific">Actinokineospora diospyrosa</name>
    <dbReference type="NCBI Taxonomy" id="103728"/>
    <lineage>
        <taxon>Bacteria</taxon>
        <taxon>Bacillati</taxon>
        <taxon>Actinomycetota</taxon>
        <taxon>Actinomycetes</taxon>
        <taxon>Pseudonocardiales</taxon>
        <taxon>Pseudonocardiaceae</taxon>
        <taxon>Actinokineospora</taxon>
    </lineage>
</organism>
<dbReference type="InterPro" id="IPR013325">
    <property type="entry name" value="RNA_pol_sigma_r2"/>
</dbReference>
<dbReference type="SUPFAM" id="SSF88946">
    <property type="entry name" value="Sigma2 domain of RNA polymerase sigma factors"/>
    <property type="match status" value="1"/>
</dbReference>
<dbReference type="InterPro" id="IPR007627">
    <property type="entry name" value="RNA_pol_sigma70_r2"/>
</dbReference>
<dbReference type="Gene3D" id="1.10.10.10">
    <property type="entry name" value="Winged helix-like DNA-binding domain superfamily/Winged helix DNA-binding domain"/>
    <property type="match status" value="1"/>
</dbReference>
<dbReference type="Proteomes" id="UP001205185">
    <property type="component" value="Unassembled WGS sequence"/>
</dbReference>
<dbReference type="Pfam" id="PF04542">
    <property type="entry name" value="Sigma70_r2"/>
    <property type="match status" value="1"/>
</dbReference>
<evidence type="ECO:0000256" key="2">
    <source>
        <dbReference type="ARBA" id="ARBA00023015"/>
    </source>
</evidence>
<comment type="similarity">
    <text evidence="1">Belongs to the sigma-70 factor family. ECF subfamily.</text>
</comment>
<keyword evidence="2" id="KW-0805">Transcription regulation</keyword>
<reference evidence="8 9" key="1">
    <citation type="submission" date="2022-06" db="EMBL/GenBank/DDBJ databases">
        <title>Genomic Encyclopedia of Archaeal and Bacterial Type Strains, Phase II (KMG-II): from individual species to whole genera.</title>
        <authorList>
            <person name="Goeker M."/>
        </authorList>
    </citation>
    <scope>NUCLEOTIDE SEQUENCE [LARGE SCALE GENOMIC DNA]</scope>
    <source>
        <strain evidence="8 9">DSM 44255</strain>
    </source>
</reference>
<dbReference type="EMBL" id="JAMTCO010000013">
    <property type="protein sequence ID" value="MCP2272693.1"/>
    <property type="molecule type" value="Genomic_DNA"/>
</dbReference>
<gene>
    <name evidence="8" type="ORF">LV75_005219</name>
</gene>
<evidence type="ECO:0000259" key="6">
    <source>
        <dbReference type="Pfam" id="PF04542"/>
    </source>
</evidence>
<dbReference type="SUPFAM" id="SSF88659">
    <property type="entry name" value="Sigma3 and sigma4 domains of RNA polymerase sigma factors"/>
    <property type="match status" value="1"/>
</dbReference>
<keyword evidence="5" id="KW-0804">Transcription</keyword>